<dbReference type="GO" id="GO:0005886">
    <property type="term" value="C:plasma membrane"/>
    <property type="evidence" value="ECO:0007669"/>
    <property type="project" value="UniProtKB-SubCell"/>
</dbReference>
<feature type="transmembrane region" description="Helical" evidence="11">
    <location>
        <begin position="47"/>
        <end position="70"/>
    </location>
</feature>
<keyword evidence="8" id="KW-0325">Glycoprotein</keyword>
<dbReference type="GO" id="GO:0004930">
    <property type="term" value="F:G protein-coupled receptor activity"/>
    <property type="evidence" value="ECO:0007669"/>
    <property type="project" value="UniProtKB-KW"/>
</dbReference>
<dbReference type="PRINTS" id="PR00237">
    <property type="entry name" value="GPCRRHODOPSN"/>
</dbReference>
<evidence type="ECO:0000313" key="14">
    <source>
        <dbReference type="Proteomes" id="UP001620626"/>
    </source>
</evidence>
<comment type="caution">
    <text evidence="13">The sequence shown here is derived from an EMBL/GenBank/DDBJ whole genome shotgun (WGS) entry which is preliminary data.</text>
</comment>
<dbReference type="Proteomes" id="UP001620626">
    <property type="component" value="Unassembled WGS sequence"/>
</dbReference>
<reference evidence="13 14" key="1">
    <citation type="submission" date="2024-10" db="EMBL/GenBank/DDBJ databases">
        <authorList>
            <person name="Kim D."/>
        </authorList>
    </citation>
    <scope>NUCLEOTIDE SEQUENCE [LARGE SCALE GENOMIC DNA]</scope>
    <source>
        <strain evidence="13">BH-2024</strain>
    </source>
</reference>
<evidence type="ECO:0000259" key="12">
    <source>
        <dbReference type="PROSITE" id="PS50262"/>
    </source>
</evidence>
<accession>A0ABD2J857</accession>
<dbReference type="PANTHER" id="PTHR24246">
    <property type="entry name" value="OLFACTORY RECEPTOR AND ADENOSINE RECEPTOR"/>
    <property type="match status" value="1"/>
</dbReference>
<feature type="transmembrane region" description="Helical" evidence="11">
    <location>
        <begin position="91"/>
        <end position="112"/>
    </location>
</feature>
<feature type="compositionally biased region" description="Basic and acidic residues" evidence="10">
    <location>
        <begin position="496"/>
        <end position="506"/>
    </location>
</feature>
<evidence type="ECO:0000256" key="9">
    <source>
        <dbReference type="ARBA" id="ARBA00023224"/>
    </source>
</evidence>
<evidence type="ECO:0000256" key="10">
    <source>
        <dbReference type="SAM" id="MobiDB-lite"/>
    </source>
</evidence>
<keyword evidence="6 11" id="KW-0472">Membrane</keyword>
<keyword evidence="2" id="KW-1003">Cell membrane</keyword>
<evidence type="ECO:0000256" key="1">
    <source>
        <dbReference type="ARBA" id="ARBA00004651"/>
    </source>
</evidence>
<feature type="transmembrane region" description="Helical" evidence="11">
    <location>
        <begin position="204"/>
        <end position="231"/>
    </location>
</feature>
<dbReference type="AlphaFoldDB" id="A0ABD2J857"/>
<evidence type="ECO:0000256" key="4">
    <source>
        <dbReference type="ARBA" id="ARBA00022989"/>
    </source>
</evidence>
<dbReference type="EMBL" id="JBICBT010001034">
    <property type="protein sequence ID" value="KAL3086762.1"/>
    <property type="molecule type" value="Genomic_DNA"/>
</dbReference>
<evidence type="ECO:0000256" key="11">
    <source>
        <dbReference type="SAM" id="Phobius"/>
    </source>
</evidence>
<keyword evidence="4 11" id="KW-1133">Transmembrane helix</keyword>
<keyword evidence="9" id="KW-0807">Transducer</keyword>
<gene>
    <name evidence="13" type="ORF">niasHT_039428</name>
</gene>
<dbReference type="InterPro" id="IPR000276">
    <property type="entry name" value="GPCR_Rhodpsn"/>
</dbReference>
<dbReference type="InterPro" id="IPR017452">
    <property type="entry name" value="GPCR_Rhodpsn_7TM"/>
</dbReference>
<dbReference type="Gene3D" id="1.20.1070.10">
    <property type="entry name" value="Rhodopsin 7-helix transmembrane proteins"/>
    <property type="match status" value="1"/>
</dbReference>
<dbReference type="SUPFAM" id="SSF81321">
    <property type="entry name" value="Family A G protein-coupled receptor-like"/>
    <property type="match status" value="1"/>
</dbReference>
<keyword evidence="7" id="KW-0675">Receptor</keyword>
<evidence type="ECO:0000313" key="13">
    <source>
        <dbReference type="EMBL" id="KAL3086762.1"/>
    </source>
</evidence>
<feature type="transmembrane region" description="Helical" evidence="11">
    <location>
        <begin position="290"/>
        <end position="313"/>
    </location>
</feature>
<dbReference type="Pfam" id="PF00001">
    <property type="entry name" value="7tm_1"/>
    <property type="match status" value="1"/>
</dbReference>
<evidence type="ECO:0000256" key="2">
    <source>
        <dbReference type="ARBA" id="ARBA00022475"/>
    </source>
</evidence>
<dbReference type="PROSITE" id="PS50262">
    <property type="entry name" value="G_PROTEIN_RECEP_F1_2"/>
    <property type="match status" value="1"/>
</dbReference>
<organism evidence="13 14">
    <name type="scientific">Heterodera trifolii</name>
    <dbReference type="NCBI Taxonomy" id="157864"/>
    <lineage>
        <taxon>Eukaryota</taxon>
        <taxon>Metazoa</taxon>
        <taxon>Ecdysozoa</taxon>
        <taxon>Nematoda</taxon>
        <taxon>Chromadorea</taxon>
        <taxon>Rhabditida</taxon>
        <taxon>Tylenchina</taxon>
        <taxon>Tylenchomorpha</taxon>
        <taxon>Tylenchoidea</taxon>
        <taxon>Heteroderidae</taxon>
        <taxon>Heteroderinae</taxon>
        <taxon>Heterodera</taxon>
    </lineage>
</organism>
<evidence type="ECO:0000256" key="5">
    <source>
        <dbReference type="ARBA" id="ARBA00023040"/>
    </source>
</evidence>
<proteinExistence type="predicted"/>
<feature type="compositionally biased region" description="Polar residues" evidence="10">
    <location>
        <begin position="520"/>
        <end position="529"/>
    </location>
</feature>
<keyword evidence="3 11" id="KW-0812">Transmembrane</keyword>
<evidence type="ECO:0000256" key="8">
    <source>
        <dbReference type="ARBA" id="ARBA00023180"/>
    </source>
</evidence>
<keyword evidence="14" id="KW-1185">Reference proteome</keyword>
<dbReference type="PANTHER" id="PTHR24246:SF27">
    <property type="entry name" value="ADENOSINE RECEPTOR, ISOFORM A"/>
    <property type="match status" value="1"/>
</dbReference>
<evidence type="ECO:0000256" key="3">
    <source>
        <dbReference type="ARBA" id="ARBA00022692"/>
    </source>
</evidence>
<name>A0ABD2J857_9BILA</name>
<evidence type="ECO:0000256" key="6">
    <source>
        <dbReference type="ARBA" id="ARBA00023136"/>
    </source>
</evidence>
<keyword evidence="5" id="KW-0297">G-protein coupled receptor</keyword>
<sequence length="529" mass="59597">MADNTKLVANGTTDEELMSRYYDEHITQQQMEEMEEANHYRIQMYKMVIPVFLVLSLLAILANVLVIVALRSARVRRNATVTLLTSLTSSDIWSCIVMALSLLYNSYLPIVLQTRVEPCLALSLEMLRTGGLLTAALHLLLIALHHCVGIIRPHYNKEQLRRSILAFCAFAWVVPTAILWLLALSRPNQGFWNCERPDFYYTRAFRWTVSTLLGSIFCAITLCYAKLLCILRTQHEKWPKQQQPQQQQLHCHRPSLFRSISRRPTTDSAAPCAEVLSCGSKRRRRERRTLWTTLLICASFLLGWAPASLLFALTCSDCRVLASPANYRVLFALSCTQLAFLLAKSLLNPLIYSLRIPEVNSHIHKCMATKCGAMFGCCWDSKNGRFRPRISISGDAQRRKTRKSRSHLFAVSSNSSSAHEDNCRHNTNHWGKTAAEMVKRSRRKTRVGLPLLSEAAMENGGAPMGAEEDAAGEEKGKTKPEETVAETEPNRNNAGGEKRGKSECQNRGRSKSNTFEEGRTTATALQMSQ</sequence>
<protein>
    <recommendedName>
        <fullName evidence="12">G-protein coupled receptors family 1 profile domain-containing protein</fullName>
    </recommendedName>
</protein>
<feature type="transmembrane region" description="Helical" evidence="11">
    <location>
        <begin position="163"/>
        <end position="184"/>
    </location>
</feature>
<dbReference type="CDD" id="cd00637">
    <property type="entry name" value="7tm_classA_rhodopsin-like"/>
    <property type="match status" value="1"/>
</dbReference>
<comment type="subcellular location">
    <subcellularLocation>
        <location evidence="1">Cell membrane</location>
        <topology evidence="1">Multi-pass membrane protein</topology>
    </subcellularLocation>
</comment>
<feature type="compositionally biased region" description="Basic and acidic residues" evidence="10">
    <location>
        <begin position="472"/>
        <end position="482"/>
    </location>
</feature>
<feature type="domain" description="G-protein coupled receptors family 1 profile" evidence="12">
    <location>
        <begin position="62"/>
        <end position="352"/>
    </location>
</feature>
<feature type="transmembrane region" description="Helical" evidence="11">
    <location>
        <begin position="132"/>
        <end position="151"/>
    </location>
</feature>
<feature type="region of interest" description="Disordered" evidence="10">
    <location>
        <begin position="390"/>
        <end position="529"/>
    </location>
</feature>
<evidence type="ECO:0000256" key="7">
    <source>
        <dbReference type="ARBA" id="ARBA00023170"/>
    </source>
</evidence>